<gene>
    <name evidence="1" type="ORF">MPSYJ_46360</name>
</gene>
<reference evidence="1 2" key="1">
    <citation type="journal article" date="2019" name="Emerg. Microbes Infect.">
        <title>Comprehensive subspecies identification of 175 nontuberculous mycobacteria species based on 7547 genomic profiles.</title>
        <authorList>
            <person name="Matsumoto Y."/>
            <person name="Kinjo T."/>
            <person name="Motooka D."/>
            <person name="Nabeya D."/>
            <person name="Jung N."/>
            <person name="Uechi K."/>
            <person name="Horii T."/>
            <person name="Iida T."/>
            <person name="Fujita J."/>
            <person name="Nakamura S."/>
        </authorList>
    </citation>
    <scope>NUCLEOTIDE SEQUENCE [LARGE SCALE GENOMIC DNA]</scope>
    <source>
        <strain evidence="1 2">JCM 13323</strain>
    </source>
</reference>
<dbReference type="EMBL" id="AP022574">
    <property type="protein sequence ID" value="BBX71175.1"/>
    <property type="molecule type" value="Genomic_DNA"/>
</dbReference>
<dbReference type="AlphaFoldDB" id="A0A7I7MG81"/>
<accession>A0A7I7MG81</accession>
<keyword evidence="2" id="KW-1185">Reference proteome</keyword>
<dbReference type="InterPro" id="IPR010298">
    <property type="entry name" value="YacP-like"/>
</dbReference>
<name>A0A7I7MG81_9MYCO</name>
<evidence type="ECO:0008006" key="3">
    <source>
        <dbReference type="Google" id="ProtNLM"/>
    </source>
</evidence>
<evidence type="ECO:0000313" key="1">
    <source>
        <dbReference type="EMBL" id="BBX71175.1"/>
    </source>
</evidence>
<organism evidence="1 2">
    <name type="scientific">Mycolicibacterium psychrotolerans</name>
    <dbReference type="NCBI Taxonomy" id="216929"/>
    <lineage>
        <taxon>Bacteria</taxon>
        <taxon>Bacillati</taxon>
        <taxon>Actinomycetota</taxon>
        <taxon>Actinomycetes</taxon>
        <taxon>Mycobacteriales</taxon>
        <taxon>Mycobacteriaceae</taxon>
        <taxon>Mycolicibacterium</taxon>
    </lineage>
</organism>
<evidence type="ECO:0000313" key="2">
    <source>
        <dbReference type="Proteomes" id="UP000466514"/>
    </source>
</evidence>
<protein>
    <recommendedName>
        <fullName evidence="3">RNA-binding protein</fullName>
    </recommendedName>
</protein>
<dbReference type="Pfam" id="PF05991">
    <property type="entry name" value="NYN_YacP"/>
    <property type="match status" value="1"/>
</dbReference>
<sequence length="174" mass="18965">MFGRSATSLPSSTVAVMPHSGSQIRQNVVVWCTAMSGVPFPELCPDSLEAVRWIVDAMNVIGTRPDGWWRDRHRAMAGLVDRLERWSRAEQVDVTVVFEQPPVPPIESDVVTVAHAPAAAPNSADDEIVRLIGAQARPKQVVVATSDRTLAERVRSAGAGVIPAERLRDLIDPR</sequence>
<proteinExistence type="predicted"/>
<dbReference type="KEGG" id="mpsc:MPSYJ_46360"/>
<dbReference type="Proteomes" id="UP000466514">
    <property type="component" value="Chromosome"/>
</dbReference>